<dbReference type="InterPro" id="IPR007443">
    <property type="entry name" value="LpoA"/>
</dbReference>
<evidence type="ECO:0000313" key="4">
    <source>
        <dbReference type="Proteomes" id="UP000186553"/>
    </source>
</evidence>
<dbReference type="EMBL" id="MBDL01000009">
    <property type="protein sequence ID" value="ODA13340.1"/>
    <property type="molecule type" value="Genomic_DNA"/>
</dbReference>
<dbReference type="PANTHER" id="PTHR38038">
    <property type="entry name" value="PENICILLIN-BINDING PROTEIN ACTIVATOR LPOA"/>
    <property type="match status" value="1"/>
</dbReference>
<dbReference type="RefSeq" id="WP_068887604.1">
    <property type="nucleotide sequence ID" value="NZ_CBCRUU010000002.1"/>
</dbReference>
<keyword evidence="2" id="KW-0732">Signal</keyword>
<feature type="chain" id="PRO_5008671712" description="Penicillin-binding protein activator" evidence="2">
    <location>
        <begin position="27"/>
        <end position="315"/>
    </location>
</feature>
<dbReference type="PANTHER" id="PTHR38038:SF1">
    <property type="entry name" value="PENICILLIN-BINDING PROTEIN ACTIVATOR LPOA"/>
    <property type="match status" value="1"/>
</dbReference>
<evidence type="ECO:0000313" key="3">
    <source>
        <dbReference type="EMBL" id="ODA13340.1"/>
    </source>
</evidence>
<evidence type="ECO:0008006" key="5">
    <source>
        <dbReference type="Google" id="ProtNLM"/>
    </source>
</evidence>
<evidence type="ECO:0000256" key="1">
    <source>
        <dbReference type="ARBA" id="ARBA00023136"/>
    </source>
</evidence>
<reference evidence="3 4" key="1">
    <citation type="submission" date="2016-07" db="EMBL/GenBank/DDBJ databases">
        <title>Acinetobacter sp. ANC 4603.</title>
        <authorList>
            <person name="Radolfova-Krizova L."/>
            <person name="Nemec A."/>
        </authorList>
    </citation>
    <scope>NUCLEOTIDE SEQUENCE [LARGE SCALE GENOMIC DNA]</scope>
    <source>
        <strain evidence="3 4">ANC 4603</strain>
    </source>
</reference>
<comment type="caution">
    <text evidence="3">The sequence shown here is derived from an EMBL/GenBank/DDBJ whole genome shotgun (WGS) entry which is preliminary data.</text>
</comment>
<organism evidence="3 4">
    <name type="scientific">Acinetobacter celticus</name>
    <dbReference type="NCBI Taxonomy" id="1891224"/>
    <lineage>
        <taxon>Bacteria</taxon>
        <taxon>Pseudomonadati</taxon>
        <taxon>Pseudomonadota</taxon>
        <taxon>Gammaproteobacteria</taxon>
        <taxon>Moraxellales</taxon>
        <taxon>Moraxellaceae</taxon>
        <taxon>Acinetobacter</taxon>
    </lineage>
</organism>
<feature type="signal peptide" evidence="2">
    <location>
        <begin position="1"/>
        <end position="26"/>
    </location>
</feature>
<name>A0A1C3CX70_9GAMM</name>
<gene>
    <name evidence="3" type="ORF">BBP83_07875</name>
</gene>
<dbReference type="STRING" id="1891224.BBP83_07875"/>
<evidence type="ECO:0000256" key="2">
    <source>
        <dbReference type="SAM" id="SignalP"/>
    </source>
</evidence>
<dbReference type="SUPFAM" id="SSF53822">
    <property type="entry name" value="Periplasmic binding protein-like I"/>
    <property type="match status" value="1"/>
</dbReference>
<sequence length="315" mass="35382">MFNNKRKNKKKLLVVALIGGVTYAQAEVLVILPESGPMARVASSIKLGFQSAYEASDEKEPIKFVNSDQNSMAQLLKKHITKKTKMIIGPLSRNDVDALIKAKPKIRVLALNEGSTQVTNISQFSLAKKHDASALKNLLEKDQMKEIYAIRQAGTENEHELFLMALMTQISIPLHVLKEPPQKIKKHQALLLLGSNEWMNSQSKLPKKQIYALSNAIEQDLPIPQGLKFCDTPALYSSGWTDMYTAYERNPSTMSYQRLMAFGGDAWTITQMYLHNSKLQEASFEGRTGLIQIQGNTIQRTPHCFKNTRHGVVIL</sequence>
<keyword evidence="1" id="KW-0472">Membrane</keyword>
<proteinExistence type="predicted"/>
<accession>A0A1C3CX70</accession>
<dbReference type="GO" id="GO:0009252">
    <property type="term" value="P:peptidoglycan biosynthetic process"/>
    <property type="evidence" value="ECO:0007669"/>
    <property type="project" value="TreeGrafter"/>
</dbReference>
<dbReference type="OrthoDB" id="6708821at2"/>
<protein>
    <recommendedName>
        <fullName evidence="5">Penicillin-binding protein activator</fullName>
    </recommendedName>
</protein>
<dbReference type="InterPro" id="IPR028082">
    <property type="entry name" value="Peripla_BP_I"/>
</dbReference>
<dbReference type="GO" id="GO:0031241">
    <property type="term" value="C:periplasmic side of cell outer membrane"/>
    <property type="evidence" value="ECO:0007669"/>
    <property type="project" value="TreeGrafter"/>
</dbReference>
<dbReference type="Pfam" id="PF04348">
    <property type="entry name" value="LppC"/>
    <property type="match status" value="1"/>
</dbReference>
<dbReference type="GO" id="GO:0030234">
    <property type="term" value="F:enzyme regulator activity"/>
    <property type="evidence" value="ECO:0007669"/>
    <property type="project" value="TreeGrafter"/>
</dbReference>
<dbReference type="AlphaFoldDB" id="A0A1C3CX70"/>
<keyword evidence="4" id="KW-1185">Reference proteome</keyword>
<dbReference type="Gene3D" id="3.40.50.2300">
    <property type="match status" value="2"/>
</dbReference>
<dbReference type="Proteomes" id="UP000186553">
    <property type="component" value="Unassembled WGS sequence"/>
</dbReference>